<dbReference type="Proteomes" id="UP001455088">
    <property type="component" value="Unassembled WGS sequence"/>
</dbReference>
<organism evidence="1 2">
    <name type="scientific">Stenotrophomonas bentonitica</name>
    <dbReference type="NCBI Taxonomy" id="1450134"/>
    <lineage>
        <taxon>Bacteria</taxon>
        <taxon>Pseudomonadati</taxon>
        <taxon>Pseudomonadota</taxon>
        <taxon>Gammaproteobacteria</taxon>
        <taxon>Lysobacterales</taxon>
        <taxon>Lysobacteraceae</taxon>
        <taxon>Stenotrophomonas</taxon>
    </lineage>
</organism>
<dbReference type="EMBL" id="JBBYHY010000007">
    <property type="protein sequence ID" value="MEL3954599.1"/>
    <property type="molecule type" value="Genomic_DNA"/>
</dbReference>
<evidence type="ECO:0000313" key="1">
    <source>
        <dbReference type="EMBL" id="MEL3954599.1"/>
    </source>
</evidence>
<accession>A0ABU9JP56</accession>
<evidence type="ECO:0000313" key="2">
    <source>
        <dbReference type="Proteomes" id="UP001455088"/>
    </source>
</evidence>
<gene>
    <name evidence="1" type="ORF">AAE039_13630</name>
</gene>
<reference evidence="1 2" key="1">
    <citation type="submission" date="2024-04" db="EMBL/GenBank/DDBJ databases">
        <title>Bacterial endophytes with biocontrol capabilities against important plant pathogens.</title>
        <authorList>
            <person name="Alayande K.A."/>
        </authorList>
    </citation>
    <scope>NUCLEOTIDE SEQUENCE [LARGE SCALE GENOMIC DNA]</scope>
    <source>
        <strain evidence="1 2">KV22</strain>
    </source>
</reference>
<name>A0ABU9JP56_9GAMM</name>
<sequence>MMANLGITNTPLASLEKALHEQLSKGKTKLEQDFREAYPVLEQHIAKKMRKKILVEQFNAAYKHDLNLIQFRKLLNEERARRHAEGDAARCQSCGHLLVEAEEQTAFGAAEEDA</sequence>
<protein>
    <recommendedName>
        <fullName evidence="3">Conjugal transfer protein TraR</fullName>
    </recommendedName>
</protein>
<comment type="caution">
    <text evidence="1">The sequence shown here is derived from an EMBL/GenBank/DDBJ whole genome shotgun (WGS) entry which is preliminary data.</text>
</comment>
<dbReference type="RefSeq" id="WP_099475968.1">
    <property type="nucleotide sequence ID" value="NZ_JBBYHY010000007.1"/>
</dbReference>
<keyword evidence="2" id="KW-1185">Reference proteome</keyword>
<proteinExistence type="predicted"/>
<evidence type="ECO:0008006" key="3">
    <source>
        <dbReference type="Google" id="ProtNLM"/>
    </source>
</evidence>